<dbReference type="AlphaFoldDB" id="A0A9P9IGX2"/>
<feature type="region of interest" description="Disordered" evidence="1">
    <location>
        <begin position="274"/>
        <end position="294"/>
    </location>
</feature>
<feature type="transmembrane region" description="Helical" evidence="2">
    <location>
        <begin position="68"/>
        <end position="90"/>
    </location>
</feature>
<feature type="compositionally biased region" description="Basic and acidic residues" evidence="1">
    <location>
        <begin position="22"/>
        <end position="37"/>
    </location>
</feature>
<feature type="region of interest" description="Disordered" evidence="1">
    <location>
        <begin position="326"/>
        <end position="349"/>
    </location>
</feature>
<evidence type="ECO:0000256" key="2">
    <source>
        <dbReference type="SAM" id="Phobius"/>
    </source>
</evidence>
<feature type="transmembrane region" description="Helical" evidence="2">
    <location>
        <begin position="221"/>
        <end position="242"/>
    </location>
</feature>
<feature type="compositionally biased region" description="Basic residues" evidence="1">
    <location>
        <begin position="331"/>
        <end position="348"/>
    </location>
</feature>
<dbReference type="Proteomes" id="UP000700596">
    <property type="component" value="Unassembled WGS sequence"/>
</dbReference>
<keyword evidence="4" id="KW-1185">Reference proteome</keyword>
<feature type="transmembrane region" description="Helical" evidence="2">
    <location>
        <begin position="123"/>
        <end position="144"/>
    </location>
</feature>
<evidence type="ECO:0000256" key="1">
    <source>
        <dbReference type="SAM" id="MobiDB-lite"/>
    </source>
</evidence>
<gene>
    <name evidence="3" type="ORF">B0J11DRAFT_64664</name>
</gene>
<proteinExistence type="predicted"/>
<feature type="compositionally biased region" description="Gly residues" evidence="1">
    <location>
        <begin position="277"/>
        <end position="289"/>
    </location>
</feature>
<keyword evidence="2" id="KW-0812">Transmembrane</keyword>
<feature type="transmembrane region" description="Helical" evidence="2">
    <location>
        <begin position="156"/>
        <end position="175"/>
    </location>
</feature>
<evidence type="ECO:0000313" key="4">
    <source>
        <dbReference type="Proteomes" id="UP000700596"/>
    </source>
</evidence>
<dbReference type="EMBL" id="JAGMWT010000011">
    <property type="protein sequence ID" value="KAH7119627.1"/>
    <property type="molecule type" value="Genomic_DNA"/>
</dbReference>
<protein>
    <submittedName>
        <fullName evidence="3">Uncharacterized protein</fullName>
    </submittedName>
</protein>
<feature type="region of interest" description="Disordered" evidence="1">
    <location>
        <begin position="1"/>
        <end position="54"/>
    </location>
</feature>
<accession>A0A9P9IGX2</accession>
<organism evidence="3 4">
    <name type="scientific">Dendryphion nanum</name>
    <dbReference type="NCBI Taxonomy" id="256645"/>
    <lineage>
        <taxon>Eukaryota</taxon>
        <taxon>Fungi</taxon>
        <taxon>Dikarya</taxon>
        <taxon>Ascomycota</taxon>
        <taxon>Pezizomycotina</taxon>
        <taxon>Dothideomycetes</taxon>
        <taxon>Pleosporomycetidae</taxon>
        <taxon>Pleosporales</taxon>
        <taxon>Torulaceae</taxon>
        <taxon>Dendryphion</taxon>
    </lineage>
</organism>
<evidence type="ECO:0000313" key="3">
    <source>
        <dbReference type="EMBL" id="KAH7119627.1"/>
    </source>
</evidence>
<sequence length="370" mass="43042">MTRSNQGSYHEIRYPESSYHNDGGRGDEPSYRSRRDEYDDDDSDGSDNEGKERPGCMWKVKNSTLTHIELVTILMAFLLLVSNCVLFFQLRTTVPDTKSFGFTFKQGFPPSRTGFMRPNIKAYLFYLLAPIVIMVVSALNNWRYNESYTVQGKKRWFRLVFGYGVWGTLLFVYGYCMLVDAFSEDFDEDVTPSYCMTYLPEDFSIERTATELFSTMSTTLILIQIVLVETSHLGLIVGWVWLNPFIWSSSRRRSEERRKRHFHNMQQKMDNYDIEGRGGGGGGGGGGGHGGHHFDRARRRYERFEQGYQMGEQAYGLARRGRNVYKSFNQGRKRRRGKRNRRRPKKKGNGGFFRVLFRLLLCCLTKGRKR</sequence>
<name>A0A9P9IGX2_9PLEO</name>
<comment type="caution">
    <text evidence="3">The sequence shown here is derived from an EMBL/GenBank/DDBJ whole genome shotgun (WGS) entry which is preliminary data.</text>
</comment>
<feature type="compositionally biased region" description="Acidic residues" evidence="1">
    <location>
        <begin position="38"/>
        <end position="47"/>
    </location>
</feature>
<keyword evidence="2" id="KW-1133">Transmembrane helix</keyword>
<reference evidence="3" key="1">
    <citation type="journal article" date="2021" name="Nat. Commun.">
        <title>Genetic determinants of endophytism in the Arabidopsis root mycobiome.</title>
        <authorList>
            <person name="Mesny F."/>
            <person name="Miyauchi S."/>
            <person name="Thiergart T."/>
            <person name="Pickel B."/>
            <person name="Atanasova L."/>
            <person name="Karlsson M."/>
            <person name="Huettel B."/>
            <person name="Barry K.W."/>
            <person name="Haridas S."/>
            <person name="Chen C."/>
            <person name="Bauer D."/>
            <person name="Andreopoulos W."/>
            <person name="Pangilinan J."/>
            <person name="LaButti K."/>
            <person name="Riley R."/>
            <person name="Lipzen A."/>
            <person name="Clum A."/>
            <person name="Drula E."/>
            <person name="Henrissat B."/>
            <person name="Kohler A."/>
            <person name="Grigoriev I.V."/>
            <person name="Martin F.M."/>
            <person name="Hacquard S."/>
        </authorList>
    </citation>
    <scope>NUCLEOTIDE SEQUENCE</scope>
    <source>
        <strain evidence="3">MPI-CAGE-CH-0243</strain>
    </source>
</reference>
<keyword evidence="2" id="KW-0472">Membrane</keyword>